<dbReference type="Gene3D" id="3.60.20.10">
    <property type="entry name" value="Glutamine Phosphoribosylpyrophosphate, subunit 1, domain 1"/>
    <property type="match status" value="1"/>
</dbReference>
<dbReference type="GO" id="GO:0009113">
    <property type="term" value="P:purine nucleobase biosynthetic process"/>
    <property type="evidence" value="ECO:0007669"/>
    <property type="project" value="UniProtKB-UniRule"/>
</dbReference>
<dbReference type="InterPro" id="IPR017932">
    <property type="entry name" value="GATase_2_dom"/>
</dbReference>
<dbReference type="Gene3D" id="3.40.50.2020">
    <property type="match status" value="1"/>
</dbReference>
<feature type="binding site" evidence="7 10">
    <location>
        <position position="288"/>
    </location>
    <ligand>
        <name>Mg(2+)</name>
        <dbReference type="ChEBI" id="CHEBI:18420"/>
    </ligand>
</feature>
<evidence type="ECO:0000313" key="12">
    <source>
        <dbReference type="EMBL" id="PJC23408.1"/>
    </source>
</evidence>
<keyword evidence="6 7" id="KW-0315">Glutamine amidotransferase</keyword>
<feature type="binding site" evidence="7 10">
    <location>
        <position position="350"/>
    </location>
    <ligand>
        <name>Mg(2+)</name>
        <dbReference type="ChEBI" id="CHEBI:18420"/>
    </ligand>
</feature>
<dbReference type="EC" id="2.4.2.14" evidence="7"/>
<dbReference type="Proteomes" id="UP000229756">
    <property type="component" value="Unassembled WGS sequence"/>
</dbReference>
<dbReference type="GO" id="GO:0006189">
    <property type="term" value="P:'de novo' IMP biosynthetic process"/>
    <property type="evidence" value="ECO:0007669"/>
    <property type="project" value="UniProtKB-UniRule"/>
</dbReference>
<comment type="cofactor">
    <cofactor evidence="7 10">
        <name>Mg(2+)</name>
        <dbReference type="ChEBI" id="CHEBI:18420"/>
    </cofactor>
    <text evidence="7 10">Binds 1 Mg(2+) ion per subunit.</text>
</comment>
<evidence type="ECO:0000256" key="10">
    <source>
        <dbReference type="PIRSR" id="PIRSR000485-2"/>
    </source>
</evidence>
<dbReference type="EMBL" id="PFSJ01000026">
    <property type="protein sequence ID" value="PJC23408.1"/>
    <property type="molecule type" value="Genomic_DNA"/>
</dbReference>
<keyword evidence="4 7" id="KW-0808">Transferase</keyword>
<comment type="caution">
    <text evidence="12">The sequence shown here is derived from an EMBL/GenBank/DDBJ whole genome shotgun (WGS) entry which is preliminary data.</text>
</comment>
<dbReference type="InterPro" id="IPR035584">
    <property type="entry name" value="PurF_N"/>
</dbReference>
<comment type="caution">
    <text evidence="7">Lacks conserved residue(s) required for the propagation of feature annotation.</text>
</comment>
<dbReference type="NCBIfam" id="TIGR01134">
    <property type="entry name" value="purF"/>
    <property type="match status" value="1"/>
</dbReference>
<feature type="binding site" evidence="7 10">
    <location>
        <position position="351"/>
    </location>
    <ligand>
        <name>Mg(2+)</name>
        <dbReference type="ChEBI" id="CHEBI:18420"/>
    </ligand>
</feature>
<evidence type="ECO:0000256" key="6">
    <source>
        <dbReference type="ARBA" id="ARBA00022962"/>
    </source>
</evidence>
<dbReference type="InterPro" id="IPR005854">
    <property type="entry name" value="PurF"/>
</dbReference>
<proteinExistence type="inferred from homology"/>
<dbReference type="PROSITE" id="PS51278">
    <property type="entry name" value="GATASE_TYPE_2"/>
    <property type="match status" value="1"/>
</dbReference>
<reference evidence="13" key="1">
    <citation type="submission" date="2017-09" db="EMBL/GenBank/DDBJ databases">
        <title>Depth-based differentiation of microbial function through sediment-hosted aquifers and enrichment of novel symbionts in the deep terrestrial subsurface.</title>
        <authorList>
            <person name="Probst A.J."/>
            <person name="Ladd B."/>
            <person name="Jarett J.K."/>
            <person name="Geller-Mcgrath D.E."/>
            <person name="Sieber C.M.K."/>
            <person name="Emerson J.B."/>
            <person name="Anantharaman K."/>
            <person name="Thomas B.C."/>
            <person name="Malmstrom R."/>
            <person name="Stieglmeier M."/>
            <person name="Klingl A."/>
            <person name="Woyke T."/>
            <person name="Ryan C.M."/>
            <person name="Banfield J.F."/>
        </authorList>
    </citation>
    <scope>NUCLEOTIDE SEQUENCE [LARGE SCALE GENOMIC DNA]</scope>
</reference>
<feature type="domain" description="Glutamine amidotransferase type-2" evidence="11">
    <location>
        <begin position="7"/>
        <end position="226"/>
    </location>
</feature>
<evidence type="ECO:0000256" key="9">
    <source>
        <dbReference type="PIRSR" id="PIRSR000485-1"/>
    </source>
</evidence>
<keyword evidence="3 7" id="KW-0328">Glycosyltransferase</keyword>
<organism evidence="12 13">
    <name type="scientific">candidate division WWE3 bacterium CG_4_9_14_0_2_um_filter_35_11</name>
    <dbReference type="NCBI Taxonomy" id="1975077"/>
    <lineage>
        <taxon>Bacteria</taxon>
        <taxon>Katanobacteria</taxon>
    </lineage>
</organism>
<dbReference type="GO" id="GO:0004044">
    <property type="term" value="F:amidophosphoribosyltransferase activity"/>
    <property type="evidence" value="ECO:0007669"/>
    <property type="project" value="UniProtKB-UniRule"/>
</dbReference>
<gene>
    <name evidence="7" type="primary">purF</name>
    <name evidence="12" type="ORF">CO058_03705</name>
</gene>
<keyword evidence="7 10" id="KW-0479">Metal-binding</keyword>
<dbReference type="SUPFAM" id="SSF56235">
    <property type="entry name" value="N-terminal nucleophile aminohydrolases (Ntn hydrolases)"/>
    <property type="match status" value="1"/>
</dbReference>
<dbReference type="InterPro" id="IPR029057">
    <property type="entry name" value="PRTase-like"/>
</dbReference>
<accession>A0A2M8EL03</accession>
<comment type="similarity">
    <text evidence="2 7 8">In the C-terminal section; belongs to the purine/pyrimidine phosphoribosyltransferase family.</text>
</comment>
<dbReference type="Pfam" id="PF13522">
    <property type="entry name" value="GATase_6"/>
    <property type="match status" value="1"/>
</dbReference>
<comment type="pathway">
    <text evidence="1 7 8">Purine metabolism; IMP biosynthesis via de novo pathway; N(1)-(5-phospho-D-ribosyl)glycinamide from 5-phospho-alpha-D-ribose 1-diphosphate: step 1/2.</text>
</comment>
<protein>
    <recommendedName>
        <fullName evidence="7">Amidophosphoribosyltransferase</fullName>
        <shortName evidence="7">ATase</shortName>
        <ecNumber evidence="7">2.4.2.14</ecNumber>
    </recommendedName>
    <alternativeName>
        <fullName evidence="7">Glutamine phosphoribosylpyrophosphate amidotransferase</fullName>
        <shortName evidence="7">GPATase</shortName>
    </alternativeName>
</protein>
<dbReference type="AlphaFoldDB" id="A0A2M8EL03"/>
<dbReference type="SUPFAM" id="SSF53271">
    <property type="entry name" value="PRTase-like"/>
    <property type="match status" value="1"/>
</dbReference>
<dbReference type="InterPro" id="IPR029055">
    <property type="entry name" value="Ntn_hydrolases_N"/>
</dbReference>
<comment type="catalytic activity">
    <reaction evidence="7 8">
        <text>5-phospho-beta-D-ribosylamine + L-glutamate + diphosphate = 5-phospho-alpha-D-ribose 1-diphosphate + L-glutamine + H2O</text>
        <dbReference type="Rhea" id="RHEA:14905"/>
        <dbReference type="ChEBI" id="CHEBI:15377"/>
        <dbReference type="ChEBI" id="CHEBI:29985"/>
        <dbReference type="ChEBI" id="CHEBI:33019"/>
        <dbReference type="ChEBI" id="CHEBI:58017"/>
        <dbReference type="ChEBI" id="CHEBI:58359"/>
        <dbReference type="ChEBI" id="CHEBI:58681"/>
        <dbReference type="EC" id="2.4.2.14"/>
    </reaction>
</comment>
<evidence type="ECO:0000256" key="7">
    <source>
        <dbReference type="HAMAP-Rule" id="MF_01931"/>
    </source>
</evidence>
<evidence type="ECO:0000256" key="8">
    <source>
        <dbReference type="PIRNR" id="PIRNR000485"/>
    </source>
</evidence>
<evidence type="ECO:0000256" key="4">
    <source>
        <dbReference type="ARBA" id="ARBA00022679"/>
    </source>
</evidence>
<evidence type="ECO:0000313" key="13">
    <source>
        <dbReference type="Proteomes" id="UP000229756"/>
    </source>
</evidence>
<evidence type="ECO:0000256" key="5">
    <source>
        <dbReference type="ARBA" id="ARBA00022755"/>
    </source>
</evidence>
<evidence type="ECO:0000256" key="2">
    <source>
        <dbReference type="ARBA" id="ARBA00010138"/>
    </source>
</evidence>
<evidence type="ECO:0000256" key="3">
    <source>
        <dbReference type="ARBA" id="ARBA00022676"/>
    </source>
</evidence>
<keyword evidence="5 7" id="KW-0658">Purine biosynthesis</keyword>
<dbReference type="InterPro" id="IPR000836">
    <property type="entry name" value="PRTase_dom"/>
</dbReference>
<dbReference type="CDD" id="cd06223">
    <property type="entry name" value="PRTases_typeI"/>
    <property type="match status" value="1"/>
</dbReference>
<comment type="function">
    <text evidence="7">Catalyzes the formation of phosphoribosylamine from phosphoribosylpyrophosphate (PRPP) and glutamine.</text>
</comment>
<dbReference type="PANTHER" id="PTHR11907">
    <property type="entry name" value="AMIDOPHOSPHORIBOSYLTRANSFERASE"/>
    <property type="match status" value="1"/>
</dbReference>
<dbReference type="Pfam" id="PF00156">
    <property type="entry name" value="Pribosyltran"/>
    <property type="match status" value="1"/>
</dbReference>
<dbReference type="HAMAP" id="MF_01931">
    <property type="entry name" value="PurF"/>
    <property type="match status" value="1"/>
</dbReference>
<dbReference type="CDD" id="cd00715">
    <property type="entry name" value="GPATase_N"/>
    <property type="match status" value="1"/>
</dbReference>
<evidence type="ECO:0000259" key="11">
    <source>
        <dbReference type="PROSITE" id="PS51278"/>
    </source>
</evidence>
<sequence>MFLNEKCGIFGIYGNQSDASRLVYYGLWALQHRGQENSGIASSTGRKIYCHKGQGLVAQAYRESDFKTLRGNIAIGHNRYSTFGKSQIDHAQPVYTQQNIMASAHNGNLPIVSKLKRFLKNAGLPTDGLNDSEMMYKAIEYWLIKGKNIEDAIKLSFPLFHGAFSLLVMTKKELVAVRDANGIRPLCMGRVNGSYVFASETCALDTIGAEFVRDVAPGEMVVVDKDGPRFVQIQKGKERLDIFEYIYFARPDSYLQGKSIYQIRKNLGIALARKVKISADMIIPVPDSGIPAAIGFSQESGIKLEEVLVKNRYIHRTFIQPSQRQRSSGVKMKLNLIKEVVKGKRVILIDDSIVRGTTSKLLAEILRSAGPKEIHMVITSPPVKFPDFYGINTPKKKDLVAANMSIEQLRKYIGVDSLTFLTLKETIDAIGVPKNKLCTSCFDGEYPVKVPVF</sequence>
<name>A0A2M8EL03_UNCKA</name>
<dbReference type="PIRSF" id="PIRSF000485">
    <property type="entry name" value="Amd_phspho_trans"/>
    <property type="match status" value="1"/>
</dbReference>
<dbReference type="UniPathway" id="UPA00074">
    <property type="reaction ID" value="UER00124"/>
</dbReference>
<dbReference type="GO" id="GO:0000287">
    <property type="term" value="F:magnesium ion binding"/>
    <property type="evidence" value="ECO:0007669"/>
    <property type="project" value="UniProtKB-UniRule"/>
</dbReference>
<feature type="active site" description="Nucleophile" evidence="7 9">
    <location>
        <position position="7"/>
    </location>
</feature>
<keyword evidence="7 10" id="KW-0460">Magnesium</keyword>
<evidence type="ECO:0000256" key="1">
    <source>
        <dbReference type="ARBA" id="ARBA00005209"/>
    </source>
</evidence>